<keyword evidence="1" id="KW-1133">Transmembrane helix</keyword>
<dbReference type="AlphaFoldDB" id="A0A3M0BIR7"/>
<reference evidence="2 3" key="1">
    <citation type="submission" date="2018-10" db="EMBL/GenBank/DDBJ databases">
        <title>Genomic Encyclopedia of Archaeal and Bacterial Type Strains, Phase II (KMG-II): from individual species to whole genera.</title>
        <authorList>
            <person name="Goeker M."/>
        </authorList>
    </citation>
    <scope>NUCLEOTIDE SEQUENCE [LARGE SCALE GENOMIC DNA]</scope>
    <source>
        <strain evidence="2 3">VM1</strain>
    </source>
</reference>
<evidence type="ECO:0000313" key="2">
    <source>
        <dbReference type="EMBL" id="RMA97081.1"/>
    </source>
</evidence>
<sequence length="80" mass="9343">MKIFWGIVFFILGIAGVILPVLPGIPFFIISAFLFGIISEEQLIKGLKKFKIKDQKMAKWINKLINHIIIRYIHKRKFSL</sequence>
<feature type="transmembrane region" description="Helical" evidence="1">
    <location>
        <begin position="6"/>
        <end position="39"/>
    </location>
</feature>
<dbReference type="EMBL" id="REFO01000011">
    <property type="protein sequence ID" value="RMA97081.1"/>
    <property type="molecule type" value="Genomic_DNA"/>
</dbReference>
<keyword evidence="1" id="KW-0812">Transmembrane</keyword>
<accession>A0A3M0BIR7</accession>
<evidence type="ECO:0000256" key="1">
    <source>
        <dbReference type="SAM" id="Phobius"/>
    </source>
</evidence>
<organism evidence="2 3">
    <name type="scientific">Hydrogenothermus marinus</name>
    <dbReference type="NCBI Taxonomy" id="133270"/>
    <lineage>
        <taxon>Bacteria</taxon>
        <taxon>Pseudomonadati</taxon>
        <taxon>Aquificota</taxon>
        <taxon>Aquificia</taxon>
        <taxon>Aquificales</taxon>
        <taxon>Hydrogenothermaceae</taxon>
        <taxon>Hydrogenothermus</taxon>
    </lineage>
</organism>
<gene>
    <name evidence="2" type="ORF">CLV39_0735</name>
</gene>
<dbReference type="InterPro" id="IPR007401">
    <property type="entry name" value="DUF454"/>
</dbReference>
<keyword evidence="1" id="KW-0472">Membrane</keyword>
<proteinExistence type="predicted"/>
<keyword evidence="3" id="KW-1185">Reference proteome</keyword>
<protein>
    <submittedName>
        <fullName evidence="2">Uncharacterized protein</fullName>
    </submittedName>
</protein>
<dbReference type="RefSeq" id="WP_170145599.1">
    <property type="nucleotide sequence ID" value="NZ_REFO01000011.1"/>
</dbReference>
<comment type="caution">
    <text evidence="2">The sequence shown here is derived from an EMBL/GenBank/DDBJ whole genome shotgun (WGS) entry which is preliminary data.</text>
</comment>
<name>A0A3M0BIR7_9AQUI</name>
<dbReference type="Proteomes" id="UP000280842">
    <property type="component" value="Unassembled WGS sequence"/>
</dbReference>
<evidence type="ECO:0000313" key="3">
    <source>
        <dbReference type="Proteomes" id="UP000280842"/>
    </source>
</evidence>
<dbReference type="Pfam" id="PF04304">
    <property type="entry name" value="DUF454"/>
    <property type="match status" value="1"/>
</dbReference>